<dbReference type="EMBL" id="CP016094">
    <property type="protein sequence ID" value="AOS46039.1"/>
    <property type="molecule type" value="Genomic_DNA"/>
</dbReference>
<gene>
    <name evidence="1" type="ORF">Verru16b_03133</name>
</gene>
<dbReference type="GO" id="GO:0006313">
    <property type="term" value="P:DNA transposition"/>
    <property type="evidence" value="ECO:0007669"/>
    <property type="project" value="InterPro"/>
</dbReference>
<dbReference type="GO" id="GO:0004803">
    <property type="term" value="F:transposase activity"/>
    <property type="evidence" value="ECO:0007669"/>
    <property type="project" value="InterPro"/>
</dbReference>
<protein>
    <recommendedName>
        <fullName evidence="3">Transposase IS200 like protein</fullName>
    </recommendedName>
</protein>
<sequence length="173" mass="19634">MYPERNTPAGGLFLLTLNIQDRQPWLAVPRTRDVLLAVLRTWHMERNGRILAAMALPDRVHVLLELAGNITAAQVVANWKAALRRGAGYPETFERDFVGHRLRETEKAEDYGLYLYLCPYRAGLIPAEEKWPGWWVPEAAVFQFPGALSPEGLPPAEWIAWPEEKFAGLTVEK</sequence>
<dbReference type="GO" id="GO:0003677">
    <property type="term" value="F:DNA binding"/>
    <property type="evidence" value="ECO:0007669"/>
    <property type="project" value="InterPro"/>
</dbReference>
<evidence type="ECO:0008006" key="3">
    <source>
        <dbReference type="Google" id="ProtNLM"/>
    </source>
</evidence>
<dbReference type="Gene3D" id="3.30.70.1290">
    <property type="entry name" value="Transposase IS200-like"/>
    <property type="match status" value="1"/>
</dbReference>
<evidence type="ECO:0000313" key="2">
    <source>
        <dbReference type="Proteomes" id="UP000095228"/>
    </source>
</evidence>
<dbReference type="AlphaFoldDB" id="A0A1D8AYT0"/>
<dbReference type="SUPFAM" id="SSF143422">
    <property type="entry name" value="Transposase IS200-like"/>
    <property type="match status" value="1"/>
</dbReference>
<reference evidence="1 2" key="1">
    <citation type="submission" date="2016-06" db="EMBL/GenBank/DDBJ databases">
        <title>Three novel species with peptidoglycan cell walls form the new genus Lacunisphaera gen. nov. in the family Opitutaceae of the verrucomicrobial subdivision 4.</title>
        <authorList>
            <person name="Rast P."/>
            <person name="Gloeckner I."/>
            <person name="Jogler M."/>
            <person name="Boedeker C."/>
            <person name="Jeske O."/>
            <person name="Wiegand S."/>
            <person name="Reinhardt R."/>
            <person name="Schumann P."/>
            <person name="Rohde M."/>
            <person name="Spring S."/>
            <person name="Gloeckner F.O."/>
            <person name="Jogler C."/>
        </authorList>
    </citation>
    <scope>NUCLEOTIDE SEQUENCE [LARGE SCALE GENOMIC DNA]</scope>
    <source>
        <strain evidence="1 2">IG16b</strain>
    </source>
</reference>
<keyword evidence="2" id="KW-1185">Reference proteome</keyword>
<dbReference type="OrthoDB" id="9794403at2"/>
<dbReference type="STRING" id="1838286.Verru16b_03133"/>
<proteinExistence type="predicted"/>
<dbReference type="Proteomes" id="UP000095228">
    <property type="component" value="Chromosome"/>
</dbReference>
<name>A0A1D8AYT0_9BACT</name>
<dbReference type="RefSeq" id="WP_069963130.1">
    <property type="nucleotide sequence ID" value="NZ_CP016094.1"/>
</dbReference>
<accession>A0A1D8AYT0</accession>
<dbReference type="InterPro" id="IPR036515">
    <property type="entry name" value="Transposase_17_sf"/>
</dbReference>
<dbReference type="KEGG" id="obg:Verru16b_03133"/>
<organism evidence="1 2">
    <name type="scientific">Lacunisphaera limnophila</name>
    <dbReference type="NCBI Taxonomy" id="1838286"/>
    <lineage>
        <taxon>Bacteria</taxon>
        <taxon>Pseudomonadati</taxon>
        <taxon>Verrucomicrobiota</taxon>
        <taxon>Opitutia</taxon>
        <taxon>Opitutales</taxon>
        <taxon>Opitutaceae</taxon>
        <taxon>Lacunisphaera</taxon>
    </lineage>
</organism>
<evidence type="ECO:0000313" key="1">
    <source>
        <dbReference type="EMBL" id="AOS46039.1"/>
    </source>
</evidence>